<evidence type="ECO:0000313" key="1">
    <source>
        <dbReference type="EMBL" id="AHC27976.1"/>
    </source>
</evidence>
<accession>V5XJF8</accession>
<dbReference type="EMBL" id="CP006936">
    <property type="protein sequence ID" value="AHC27976.1"/>
    <property type="molecule type" value="Genomic_DNA"/>
</dbReference>
<organism evidence="1 2">
    <name type="scientific">Mycolicibacterium neoaurum VKM Ac-1815D</name>
    <dbReference type="NCBI Taxonomy" id="700508"/>
    <lineage>
        <taxon>Bacteria</taxon>
        <taxon>Bacillati</taxon>
        <taxon>Actinomycetota</taxon>
        <taxon>Actinomycetes</taxon>
        <taxon>Mycobacteriales</taxon>
        <taxon>Mycobacteriaceae</taxon>
        <taxon>Mycolicibacterium</taxon>
    </lineage>
</organism>
<gene>
    <name evidence="1" type="ORF">D174_16430</name>
</gene>
<protein>
    <submittedName>
        <fullName evidence="1">Uncharacterized protein</fullName>
    </submittedName>
</protein>
<proteinExistence type="predicted"/>
<name>V5XJF8_MYCNE</name>
<dbReference type="AlphaFoldDB" id="V5XJF8"/>
<reference evidence="1 2" key="1">
    <citation type="journal article" date="2014" name="Genome Announc.">
        <title>Complete Genome Sequence of Sterol-Transforming Mycobacterium neoaurum Strain VKM Ac-1815D.</title>
        <authorList>
            <person name="Shtratnikova V.Y."/>
            <person name="Bragin E.Y."/>
            <person name="Dovbnya D.V."/>
            <person name="Pekov Y.A."/>
            <person name="Schelkunov M.I."/>
            <person name="Strizhov N."/>
            <person name="Ivashina T.V."/>
            <person name="Ashapkin V.V."/>
            <person name="Donova M.V."/>
        </authorList>
    </citation>
    <scope>NUCLEOTIDE SEQUENCE [LARGE SCALE GENOMIC DNA]</scope>
    <source>
        <strain evidence="1 2">VKM Ac-1815D</strain>
    </source>
</reference>
<dbReference type="GeneID" id="93339568"/>
<keyword evidence="2" id="KW-1185">Reference proteome</keyword>
<dbReference type="RefSeq" id="WP_019509858.1">
    <property type="nucleotide sequence ID" value="NC_023036.2"/>
</dbReference>
<dbReference type="Proteomes" id="UP000018763">
    <property type="component" value="Chromosome"/>
</dbReference>
<evidence type="ECO:0000313" key="2">
    <source>
        <dbReference type="Proteomes" id="UP000018763"/>
    </source>
</evidence>
<sequence>MLVAICPSSLSPQDYLTQSGIERAHIAGERAAREIPGSLGAG</sequence>